<evidence type="ECO:0000259" key="9">
    <source>
        <dbReference type="Pfam" id="PF12161"/>
    </source>
</evidence>
<dbReference type="Gene3D" id="1.20.1260.30">
    <property type="match status" value="1"/>
</dbReference>
<evidence type="ECO:0000313" key="10">
    <source>
        <dbReference type="EMBL" id="NMX02504.1"/>
    </source>
</evidence>
<feature type="domain" description="N6 adenine-specific DNA methyltransferase N-terminal" evidence="9">
    <location>
        <begin position="3"/>
        <end position="132"/>
    </location>
</feature>
<dbReference type="Gene3D" id="3.40.50.150">
    <property type="entry name" value="Vaccinia Virus protein VP39"/>
    <property type="match status" value="1"/>
</dbReference>
<dbReference type="RefSeq" id="WP_169762079.1">
    <property type="nucleotide sequence ID" value="NZ_JABCUS010000001.1"/>
</dbReference>
<dbReference type="Pfam" id="PF02384">
    <property type="entry name" value="N6_Mtase"/>
    <property type="match status" value="1"/>
</dbReference>
<dbReference type="EMBL" id="JABCUS010000001">
    <property type="protein sequence ID" value="NMX02504.1"/>
    <property type="molecule type" value="Genomic_DNA"/>
</dbReference>
<proteinExistence type="inferred from homology"/>
<organism evidence="10 11">
    <name type="scientific">Mobiluncus mulieris</name>
    <dbReference type="NCBI Taxonomy" id="2052"/>
    <lineage>
        <taxon>Bacteria</taxon>
        <taxon>Bacillati</taxon>
        <taxon>Actinomycetota</taxon>
        <taxon>Actinomycetes</taxon>
        <taxon>Actinomycetales</taxon>
        <taxon>Actinomycetaceae</taxon>
        <taxon>Mobiluncus</taxon>
    </lineage>
</organism>
<comment type="catalytic activity">
    <reaction evidence="7">
        <text>a 2'-deoxyadenosine in DNA + S-adenosyl-L-methionine = an N(6)-methyl-2'-deoxyadenosine in DNA + S-adenosyl-L-homocysteine + H(+)</text>
        <dbReference type="Rhea" id="RHEA:15197"/>
        <dbReference type="Rhea" id="RHEA-COMP:12418"/>
        <dbReference type="Rhea" id="RHEA-COMP:12419"/>
        <dbReference type="ChEBI" id="CHEBI:15378"/>
        <dbReference type="ChEBI" id="CHEBI:57856"/>
        <dbReference type="ChEBI" id="CHEBI:59789"/>
        <dbReference type="ChEBI" id="CHEBI:90615"/>
        <dbReference type="ChEBI" id="CHEBI:90616"/>
        <dbReference type="EC" id="2.1.1.72"/>
    </reaction>
</comment>
<dbReference type="PRINTS" id="PR00507">
    <property type="entry name" value="N12N6MTFRASE"/>
</dbReference>
<sequence>MGLNSFISTSRNIMRGDAGINGDAQRIEQLTWMLFLKVYDAKEQDWAALEDNYTSIIPAHLRWGAWAVDHKDGQASTSDKLLDFVNNELFPTLKTLPVTPKTPIRKAIVRSVFEDANQYMKDGVLIRQLVNLVDSINFDDYNESHSFGEIYETLLKDLQSAGSSGEFYTPRAVTDFMVKATNPTLDDTIADFAAGTGGFLTSSLKHLEAQIETVNDRQHYNEIVFGIEKKPMPYLLGVTNLLLHDVSSPNFYHGNSLTRNVREYKDHEKFSLILMNPPYGGTEQKTIQTNFPAALRSSETADLFIALIMYRLKAGGRAAVVLPDGLLFGSDRAKTEIKKKLLGEFNLHTIIRLPGSVFSPYTSIATNLLFFDNTGATEQTWFYRVDLPEGYKAFSKTRPMQLKHFYECWQWWNNRTEIKDANGETYKARAYSAQQLAELGYNLDQCGYPQETEEILTPEETIARYKKRRAELDAAIDEQIALIEQILAEAQA</sequence>
<keyword evidence="4 10" id="KW-0808">Transferase</keyword>
<dbReference type="EC" id="2.1.1.72" evidence="2"/>
<dbReference type="InterPro" id="IPR003356">
    <property type="entry name" value="DNA_methylase_A-5"/>
</dbReference>
<dbReference type="InterPro" id="IPR029063">
    <property type="entry name" value="SAM-dependent_MTases_sf"/>
</dbReference>
<evidence type="ECO:0000256" key="4">
    <source>
        <dbReference type="ARBA" id="ARBA00022679"/>
    </source>
</evidence>
<dbReference type="Pfam" id="PF12161">
    <property type="entry name" value="HsdM_N"/>
    <property type="match status" value="1"/>
</dbReference>
<dbReference type="GO" id="GO:0032259">
    <property type="term" value="P:methylation"/>
    <property type="evidence" value="ECO:0007669"/>
    <property type="project" value="UniProtKB-KW"/>
</dbReference>
<evidence type="ECO:0000256" key="5">
    <source>
        <dbReference type="ARBA" id="ARBA00022691"/>
    </source>
</evidence>
<dbReference type="PROSITE" id="PS00092">
    <property type="entry name" value="N6_MTASE"/>
    <property type="match status" value="1"/>
</dbReference>
<evidence type="ECO:0000256" key="7">
    <source>
        <dbReference type="ARBA" id="ARBA00047942"/>
    </source>
</evidence>
<reference evidence="10 11" key="1">
    <citation type="submission" date="2020-04" db="EMBL/GenBank/DDBJ databases">
        <title>Antimicrobial susceptibility and clonality of vaginal-derived multi-drug resistant Mobiluncus isolates in China.</title>
        <authorList>
            <person name="Zhang X."/>
        </authorList>
    </citation>
    <scope>NUCLEOTIDE SEQUENCE [LARGE SCALE GENOMIC DNA]</scope>
    <source>
        <strain evidence="10 11">12</strain>
    </source>
</reference>
<dbReference type="GO" id="GO:0009307">
    <property type="term" value="P:DNA restriction-modification system"/>
    <property type="evidence" value="ECO:0007669"/>
    <property type="project" value="UniProtKB-KW"/>
</dbReference>
<comment type="similarity">
    <text evidence="1">Belongs to the N(4)/N(6)-methyltransferase family.</text>
</comment>
<evidence type="ECO:0000313" key="11">
    <source>
        <dbReference type="Proteomes" id="UP000575397"/>
    </source>
</evidence>
<dbReference type="PANTHER" id="PTHR42933">
    <property type="entry name" value="SLR6095 PROTEIN"/>
    <property type="match status" value="1"/>
</dbReference>
<evidence type="ECO:0000256" key="3">
    <source>
        <dbReference type="ARBA" id="ARBA00022603"/>
    </source>
</evidence>
<comment type="caution">
    <text evidence="10">The sequence shown here is derived from an EMBL/GenBank/DDBJ whole genome shotgun (WGS) entry which is preliminary data.</text>
</comment>
<dbReference type="InterPro" id="IPR051537">
    <property type="entry name" value="DNA_Adenine_Mtase"/>
</dbReference>
<keyword evidence="5" id="KW-0949">S-adenosyl-L-methionine</keyword>
<dbReference type="SUPFAM" id="SSF53335">
    <property type="entry name" value="S-adenosyl-L-methionine-dependent methyltransferases"/>
    <property type="match status" value="1"/>
</dbReference>
<dbReference type="PANTHER" id="PTHR42933:SF4">
    <property type="entry name" value="TYPE I RESTRICTION ENZYME ECOKI METHYLASE SUBUNIT"/>
    <property type="match status" value="1"/>
</dbReference>
<dbReference type="GO" id="GO:0008170">
    <property type="term" value="F:N-methyltransferase activity"/>
    <property type="evidence" value="ECO:0007669"/>
    <property type="project" value="InterPro"/>
</dbReference>
<gene>
    <name evidence="10" type="ORF">HHJ77_00775</name>
</gene>
<dbReference type="GO" id="GO:0003677">
    <property type="term" value="F:DNA binding"/>
    <property type="evidence" value="ECO:0007669"/>
    <property type="project" value="InterPro"/>
</dbReference>
<dbReference type="InterPro" id="IPR002052">
    <property type="entry name" value="DNA_methylase_N6_adenine_CS"/>
</dbReference>
<accession>A0A7Y0YHA4</accession>
<evidence type="ECO:0000256" key="2">
    <source>
        <dbReference type="ARBA" id="ARBA00011900"/>
    </source>
</evidence>
<keyword evidence="3 10" id="KW-0489">Methyltransferase</keyword>
<evidence type="ECO:0000256" key="1">
    <source>
        <dbReference type="ARBA" id="ARBA00006594"/>
    </source>
</evidence>
<dbReference type="InterPro" id="IPR022749">
    <property type="entry name" value="D12N6_MeTrfase_N"/>
</dbReference>
<dbReference type="AlphaFoldDB" id="A0A7Y0YHA4"/>
<feature type="domain" description="DNA methylase adenine-specific" evidence="8">
    <location>
        <begin position="144"/>
        <end position="451"/>
    </location>
</feature>
<name>A0A7Y0YHA4_9ACTO</name>
<protein>
    <recommendedName>
        <fullName evidence="2">site-specific DNA-methyltransferase (adenine-specific)</fullName>
        <ecNumber evidence="2">2.1.1.72</ecNumber>
    </recommendedName>
</protein>
<keyword evidence="6" id="KW-0680">Restriction system</keyword>
<evidence type="ECO:0000259" key="8">
    <source>
        <dbReference type="Pfam" id="PF02384"/>
    </source>
</evidence>
<dbReference type="Proteomes" id="UP000575397">
    <property type="component" value="Unassembled WGS sequence"/>
</dbReference>
<dbReference type="GO" id="GO:0009007">
    <property type="term" value="F:site-specific DNA-methyltransferase (adenine-specific) activity"/>
    <property type="evidence" value="ECO:0007669"/>
    <property type="project" value="UniProtKB-EC"/>
</dbReference>
<dbReference type="InterPro" id="IPR038333">
    <property type="entry name" value="T1MK-like_N_sf"/>
</dbReference>
<evidence type="ECO:0000256" key="6">
    <source>
        <dbReference type="ARBA" id="ARBA00022747"/>
    </source>
</evidence>